<evidence type="ECO:0000256" key="1">
    <source>
        <dbReference type="SAM" id="MobiDB-lite"/>
    </source>
</evidence>
<organism evidence="2 3">
    <name type="scientific">Mycolicibacterium fortuitum</name>
    <name type="common">Mycobacterium fortuitum</name>
    <dbReference type="NCBI Taxonomy" id="1766"/>
    <lineage>
        <taxon>Bacteria</taxon>
        <taxon>Bacillati</taxon>
        <taxon>Actinomycetota</taxon>
        <taxon>Actinomycetes</taxon>
        <taxon>Mycobacteriales</taxon>
        <taxon>Mycobacteriaceae</taxon>
        <taxon>Mycolicibacterium</taxon>
    </lineage>
</organism>
<feature type="region of interest" description="Disordered" evidence="1">
    <location>
        <begin position="1"/>
        <end position="21"/>
    </location>
</feature>
<reference evidence="2 3" key="1">
    <citation type="submission" date="2018-06" db="EMBL/GenBank/DDBJ databases">
        <authorList>
            <consortium name="Pathogen Informatics"/>
            <person name="Doyle S."/>
        </authorList>
    </citation>
    <scope>NUCLEOTIDE SEQUENCE [LARGE SCALE GENOMIC DNA]</scope>
    <source>
        <strain evidence="2 3">NCTC1542</strain>
    </source>
</reference>
<sequence>MSRKVGTDRLTVPGDDVEHTGRQSHGIELAGQLQCQQRCVLIGFEDHRVTGDQGRRDLPHCGQHRDVPRHDRSDHTEGFAHHNTVGGNRCNRRPGRLPFVVLRNRRQILHLGNRQPHVQCTGDADRGPVLAALQGREFLGAGAQPFGDGIDDRRPLRRRDSAPRPVGERSLGRVHRGIDQLSGAFGDGGDQFFCCRAVDLIHLVGVDPLAVDVHRVVLGHREHPFLSRPDGTYCASRVYE</sequence>
<evidence type="ECO:0000313" key="2">
    <source>
        <dbReference type="EMBL" id="STZ72547.1"/>
    </source>
</evidence>
<feature type="region of interest" description="Disordered" evidence="1">
    <location>
        <begin position="143"/>
        <end position="173"/>
    </location>
</feature>
<feature type="region of interest" description="Disordered" evidence="1">
    <location>
        <begin position="54"/>
        <end position="91"/>
    </location>
</feature>
<evidence type="ECO:0000313" key="3">
    <source>
        <dbReference type="Proteomes" id="UP000255389"/>
    </source>
</evidence>
<dbReference type="AlphaFoldDB" id="A0A378U546"/>
<proteinExistence type="predicted"/>
<feature type="compositionally biased region" description="Basic and acidic residues" evidence="1">
    <location>
        <begin position="150"/>
        <end position="171"/>
    </location>
</feature>
<dbReference type="EMBL" id="UGQY01000001">
    <property type="protein sequence ID" value="STZ72547.1"/>
    <property type="molecule type" value="Genomic_DNA"/>
</dbReference>
<name>A0A378U546_MYCFO</name>
<gene>
    <name evidence="2" type="ORF">NCTC1542_00084</name>
</gene>
<dbReference type="Proteomes" id="UP000255389">
    <property type="component" value="Unassembled WGS sequence"/>
</dbReference>
<accession>A0A378U546</accession>
<feature type="compositionally biased region" description="Basic and acidic residues" evidence="1">
    <location>
        <begin position="54"/>
        <end position="80"/>
    </location>
</feature>
<protein>
    <submittedName>
        <fullName evidence="2">Uncharacterized protein</fullName>
    </submittedName>
</protein>